<reference evidence="3 4" key="1">
    <citation type="submission" date="2018-08" db="EMBL/GenBank/DDBJ databases">
        <title>Actinomadura jelena sp. nov., a novel Actinomycete isolated from soil in Chad.</title>
        <authorList>
            <person name="Shi L."/>
        </authorList>
    </citation>
    <scope>NUCLEOTIDE SEQUENCE [LARGE SCALE GENOMIC DNA]</scope>
    <source>
        <strain evidence="3 4">NEAU-G17</strain>
    </source>
</reference>
<keyword evidence="2" id="KW-0812">Transmembrane</keyword>
<dbReference type="AlphaFoldDB" id="A0A372JQS0"/>
<proteinExistence type="predicted"/>
<name>A0A372JQS0_9ACTN</name>
<organism evidence="3 4">
    <name type="scientific">Actinomadura logoneensis</name>
    <dbReference type="NCBI Taxonomy" id="2293572"/>
    <lineage>
        <taxon>Bacteria</taxon>
        <taxon>Bacillati</taxon>
        <taxon>Actinomycetota</taxon>
        <taxon>Actinomycetes</taxon>
        <taxon>Streptosporangiales</taxon>
        <taxon>Thermomonosporaceae</taxon>
        <taxon>Actinomadura</taxon>
    </lineage>
</organism>
<feature type="transmembrane region" description="Helical" evidence="2">
    <location>
        <begin position="94"/>
        <end position="116"/>
    </location>
</feature>
<sequence length="162" mass="15636">MARPSDGDRSPREGTDPNGGRSGAGSAAGGGANGIGNAVLLPLLGLWICLGATLFHGPVAAVIVGSGTLAALVTLYRVVRHAADERLRRTVRHAALRAPIAGLAFLAVSGAVYAAGGGGDASETASGVLAGLGAFVLCVALTLVAAARPAASGNGSASEGGR</sequence>
<feature type="transmembrane region" description="Helical" evidence="2">
    <location>
        <begin position="128"/>
        <end position="147"/>
    </location>
</feature>
<keyword evidence="4" id="KW-1185">Reference proteome</keyword>
<accession>A0A372JQS0</accession>
<feature type="transmembrane region" description="Helical" evidence="2">
    <location>
        <begin position="44"/>
        <end position="73"/>
    </location>
</feature>
<keyword evidence="2" id="KW-0472">Membrane</keyword>
<feature type="region of interest" description="Disordered" evidence="1">
    <location>
        <begin position="1"/>
        <end position="27"/>
    </location>
</feature>
<evidence type="ECO:0000256" key="2">
    <source>
        <dbReference type="SAM" id="Phobius"/>
    </source>
</evidence>
<evidence type="ECO:0000313" key="4">
    <source>
        <dbReference type="Proteomes" id="UP000261811"/>
    </source>
</evidence>
<dbReference type="RefSeq" id="WP_117356899.1">
    <property type="nucleotide sequence ID" value="NZ_QURH01000158.1"/>
</dbReference>
<gene>
    <name evidence="3" type="ORF">DZF91_08305</name>
</gene>
<keyword evidence="2" id="KW-1133">Transmembrane helix</keyword>
<dbReference type="Proteomes" id="UP000261811">
    <property type="component" value="Unassembled WGS sequence"/>
</dbReference>
<dbReference type="EMBL" id="QURH01000158">
    <property type="protein sequence ID" value="RFU42114.1"/>
    <property type="molecule type" value="Genomic_DNA"/>
</dbReference>
<comment type="caution">
    <text evidence="3">The sequence shown here is derived from an EMBL/GenBank/DDBJ whole genome shotgun (WGS) entry which is preliminary data.</text>
</comment>
<evidence type="ECO:0000313" key="3">
    <source>
        <dbReference type="EMBL" id="RFU42114.1"/>
    </source>
</evidence>
<evidence type="ECO:0000256" key="1">
    <source>
        <dbReference type="SAM" id="MobiDB-lite"/>
    </source>
</evidence>
<protein>
    <submittedName>
        <fullName evidence="3">Uncharacterized protein</fullName>
    </submittedName>
</protein>
<feature type="compositionally biased region" description="Basic and acidic residues" evidence="1">
    <location>
        <begin position="1"/>
        <end position="15"/>
    </location>
</feature>